<dbReference type="EMBL" id="CM007658">
    <property type="protein sequence ID" value="ONH91049.1"/>
    <property type="molecule type" value="Genomic_DNA"/>
</dbReference>
<dbReference type="Gramene" id="ONH91049">
    <property type="protein sequence ID" value="ONH91049"/>
    <property type="gene ID" value="PRUPE_8G090200"/>
</dbReference>
<evidence type="ECO:0000313" key="2">
    <source>
        <dbReference type="Proteomes" id="UP000006882"/>
    </source>
</evidence>
<sequence>MHYCILIMHLKHMKITETAIITAQLSHFGDQIWLVILSITTSGKLSFPLTNFGQSSLAKTNNCEWRINKGTKGDMRPHRQWRTNRIARRYICTSLRWKMH</sequence>
<keyword evidence="2" id="KW-1185">Reference proteome</keyword>
<evidence type="ECO:0000313" key="1">
    <source>
        <dbReference type="EMBL" id="ONH91049.1"/>
    </source>
</evidence>
<accession>A0A251MXK9</accession>
<name>A0A251MXK9_PRUPE</name>
<dbReference type="AlphaFoldDB" id="A0A251MXK9"/>
<proteinExistence type="predicted"/>
<gene>
    <name evidence="1" type="ORF">PRUPE_8G090200</name>
</gene>
<dbReference type="Proteomes" id="UP000006882">
    <property type="component" value="Chromosome G8"/>
</dbReference>
<reference evidence="1 2" key="1">
    <citation type="journal article" date="2013" name="Nat. Genet.">
        <title>The high-quality draft genome of peach (Prunus persica) identifies unique patterns of genetic diversity, domestication and genome evolution.</title>
        <authorList>
            <consortium name="International Peach Genome Initiative"/>
            <person name="Verde I."/>
            <person name="Abbott A.G."/>
            <person name="Scalabrin S."/>
            <person name="Jung S."/>
            <person name="Shu S."/>
            <person name="Marroni F."/>
            <person name="Zhebentyayeva T."/>
            <person name="Dettori M.T."/>
            <person name="Grimwood J."/>
            <person name="Cattonaro F."/>
            <person name="Zuccolo A."/>
            <person name="Rossini L."/>
            <person name="Jenkins J."/>
            <person name="Vendramin E."/>
            <person name="Meisel L.A."/>
            <person name="Decroocq V."/>
            <person name="Sosinski B."/>
            <person name="Prochnik S."/>
            <person name="Mitros T."/>
            <person name="Policriti A."/>
            <person name="Cipriani G."/>
            <person name="Dondini L."/>
            <person name="Ficklin S."/>
            <person name="Goodstein D.M."/>
            <person name="Xuan P."/>
            <person name="Del Fabbro C."/>
            <person name="Aramini V."/>
            <person name="Copetti D."/>
            <person name="Gonzalez S."/>
            <person name="Horner D.S."/>
            <person name="Falchi R."/>
            <person name="Lucas S."/>
            <person name="Mica E."/>
            <person name="Maldonado J."/>
            <person name="Lazzari B."/>
            <person name="Bielenberg D."/>
            <person name="Pirona R."/>
            <person name="Miculan M."/>
            <person name="Barakat A."/>
            <person name="Testolin R."/>
            <person name="Stella A."/>
            <person name="Tartarini S."/>
            <person name="Tonutti P."/>
            <person name="Arus P."/>
            <person name="Orellana A."/>
            <person name="Wells C."/>
            <person name="Main D."/>
            <person name="Vizzotto G."/>
            <person name="Silva H."/>
            <person name="Salamini F."/>
            <person name="Schmutz J."/>
            <person name="Morgante M."/>
            <person name="Rokhsar D.S."/>
        </authorList>
    </citation>
    <scope>NUCLEOTIDE SEQUENCE [LARGE SCALE GENOMIC DNA]</scope>
    <source>
        <strain evidence="2">cv. Nemared</strain>
    </source>
</reference>
<organism evidence="1 2">
    <name type="scientific">Prunus persica</name>
    <name type="common">Peach</name>
    <name type="synonym">Amygdalus persica</name>
    <dbReference type="NCBI Taxonomy" id="3760"/>
    <lineage>
        <taxon>Eukaryota</taxon>
        <taxon>Viridiplantae</taxon>
        <taxon>Streptophyta</taxon>
        <taxon>Embryophyta</taxon>
        <taxon>Tracheophyta</taxon>
        <taxon>Spermatophyta</taxon>
        <taxon>Magnoliopsida</taxon>
        <taxon>eudicotyledons</taxon>
        <taxon>Gunneridae</taxon>
        <taxon>Pentapetalae</taxon>
        <taxon>rosids</taxon>
        <taxon>fabids</taxon>
        <taxon>Rosales</taxon>
        <taxon>Rosaceae</taxon>
        <taxon>Amygdaloideae</taxon>
        <taxon>Amygdaleae</taxon>
        <taxon>Prunus</taxon>
    </lineage>
</organism>
<protein>
    <submittedName>
        <fullName evidence="1">Uncharacterized protein</fullName>
    </submittedName>
</protein>